<evidence type="ECO:0000256" key="1">
    <source>
        <dbReference type="ARBA" id="ARBA00004196"/>
    </source>
</evidence>
<keyword evidence="2" id="KW-0201">Cytochrome c-type biogenesis</keyword>
<dbReference type="GO" id="GO:0030313">
    <property type="term" value="C:cell envelope"/>
    <property type="evidence" value="ECO:0007669"/>
    <property type="project" value="UniProtKB-SubCell"/>
</dbReference>
<dbReference type="STRING" id="1449351.RISW2_23800"/>
<sequence length="410" mass="43489">MTTFWILTALLAVLVAALLVLALLRGVRDTRAGEAFDMQIYRDQLTEVERDRARGVIGEEEAERLRTEVSRRLLAADQKARAAASGDGQPRGPGLAMAGLIAALVLGGAYGLYARLGAPGYGDLGLSDRIARAAEARASRPSQAEAEAQAPASAAPEASEEYRDLVQRLRGAVAERPDDLQGYRLLARSEAALGNFAAAHAAQARILALLGDGATAKNYADLGDMMVLAAGGYVSPEAERAFEAALSRDPQNGVARYYAGLLEAQTGRPDRAFRIWDELLRDSRADDPWVEPVTGQIGSMAQRAGVANYSPPQPAGMAPGPSGDDIAAAQDMDPEARMEMIRGMVARLSERLETEGGSAEEWARLIGALAVMGQAERAMETFAEAETVFADDPEGLRLLREAAQGAGIGQ</sequence>
<dbReference type="AlphaFoldDB" id="X7F9W0"/>
<dbReference type="GO" id="GO:0017004">
    <property type="term" value="P:cytochrome complex assembly"/>
    <property type="evidence" value="ECO:0007669"/>
    <property type="project" value="UniProtKB-KW"/>
</dbReference>
<evidence type="ECO:0000313" key="4">
    <source>
        <dbReference type="EMBL" id="ETX29565.1"/>
    </source>
</evidence>
<dbReference type="Proteomes" id="UP000023430">
    <property type="component" value="Unassembled WGS sequence"/>
</dbReference>
<proteinExistence type="predicted"/>
<evidence type="ECO:0000256" key="3">
    <source>
        <dbReference type="SAM" id="MobiDB-lite"/>
    </source>
</evidence>
<organism evidence="4 5">
    <name type="scientific">Roseivivax isoporae LMG 25204</name>
    <dbReference type="NCBI Taxonomy" id="1449351"/>
    <lineage>
        <taxon>Bacteria</taxon>
        <taxon>Pseudomonadati</taxon>
        <taxon>Pseudomonadota</taxon>
        <taxon>Alphaproteobacteria</taxon>
        <taxon>Rhodobacterales</taxon>
        <taxon>Roseobacteraceae</taxon>
        <taxon>Roseivivax</taxon>
    </lineage>
</organism>
<dbReference type="PANTHER" id="PTHR47870">
    <property type="entry name" value="CYTOCHROME C-TYPE BIOGENESIS PROTEIN CCMH"/>
    <property type="match status" value="1"/>
</dbReference>
<dbReference type="NCBIfam" id="TIGR03142">
    <property type="entry name" value="cytochro_ccmI"/>
    <property type="match status" value="1"/>
</dbReference>
<reference evidence="4 5" key="1">
    <citation type="submission" date="2014-01" db="EMBL/GenBank/DDBJ databases">
        <title>Roseivivax isoporae LMG 25204 Genome Sequencing.</title>
        <authorList>
            <person name="Lai Q."/>
            <person name="Li G."/>
            <person name="Shao Z."/>
        </authorList>
    </citation>
    <scope>NUCLEOTIDE SEQUENCE [LARGE SCALE GENOMIC DNA]</scope>
    <source>
        <strain evidence="4 5">LMG 25204</strain>
    </source>
</reference>
<comment type="caution">
    <text evidence="4">The sequence shown here is derived from an EMBL/GenBank/DDBJ whole genome shotgun (WGS) entry which is preliminary data.</text>
</comment>
<dbReference type="PATRIC" id="fig|1449351.3.peg.1646"/>
<evidence type="ECO:0000256" key="2">
    <source>
        <dbReference type="ARBA" id="ARBA00022748"/>
    </source>
</evidence>
<dbReference type="eggNOG" id="COG4235">
    <property type="taxonomic scope" value="Bacteria"/>
</dbReference>
<dbReference type="RefSeq" id="WP_043768897.1">
    <property type="nucleotide sequence ID" value="NZ_JAME01000009.1"/>
</dbReference>
<name>X7F9W0_9RHOB</name>
<protein>
    <submittedName>
        <fullName evidence="4">Cytochrome C</fullName>
    </submittedName>
</protein>
<dbReference type="InterPro" id="IPR017560">
    <property type="entry name" value="Cyt_c_biogenesis_CcmI"/>
</dbReference>
<comment type="subcellular location">
    <subcellularLocation>
        <location evidence="1">Cell envelope</location>
    </subcellularLocation>
</comment>
<dbReference type="InterPro" id="IPR011990">
    <property type="entry name" value="TPR-like_helical_dom_sf"/>
</dbReference>
<feature type="compositionally biased region" description="Low complexity" evidence="3">
    <location>
        <begin position="139"/>
        <end position="157"/>
    </location>
</feature>
<feature type="region of interest" description="Disordered" evidence="3">
    <location>
        <begin position="137"/>
        <end position="160"/>
    </location>
</feature>
<dbReference type="EMBL" id="JAME01000009">
    <property type="protein sequence ID" value="ETX29565.1"/>
    <property type="molecule type" value="Genomic_DNA"/>
</dbReference>
<evidence type="ECO:0000313" key="5">
    <source>
        <dbReference type="Proteomes" id="UP000023430"/>
    </source>
</evidence>
<dbReference type="GO" id="GO:0005886">
    <property type="term" value="C:plasma membrane"/>
    <property type="evidence" value="ECO:0007669"/>
    <property type="project" value="TreeGrafter"/>
</dbReference>
<gene>
    <name evidence="4" type="ORF">RISW2_23800</name>
</gene>
<dbReference type="InterPro" id="IPR051263">
    <property type="entry name" value="C-type_cytochrome_biogenesis"/>
</dbReference>
<keyword evidence="5" id="KW-1185">Reference proteome</keyword>
<dbReference type="PANTHER" id="PTHR47870:SF1">
    <property type="entry name" value="CYTOCHROME C-TYPE BIOGENESIS PROTEIN CCMH"/>
    <property type="match status" value="1"/>
</dbReference>
<dbReference type="SUPFAM" id="SSF48452">
    <property type="entry name" value="TPR-like"/>
    <property type="match status" value="1"/>
</dbReference>
<dbReference type="Gene3D" id="1.25.40.10">
    <property type="entry name" value="Tetratricopeptide repeat domain"/>
    <property type="match status" value="1"/>
</dbReference>
<accession>X7F9W0</accession>